<dbReference type="EMBL" id="CP002198">
    <property type="protein sequence ID" value="ADN13638.1"/>
    <property type="molecule type" value="Genomic_DNA"/>
</dbReference>
<dbReference type="AlphaFoldDB" id="E0U6J5"/>
<dbReference type="HOGENOM" id="CLU_173132_1_0_3"/>
<dbReference type="InterPro" id="IPR008213">
    <property type="entry name" value="CpcD-like_dom"/>
</dbReference>
<name>E0U6J5_GLOV7</name>
<dbReference type="GO" id="GO:0030089">
    <property type="term" value="C:phycobilisome"/>
    <property type="evidence" value="ECO:0007669"/>
    <property type="project" value="UniProtKB-UniRule"/>
</dbReference>
<evidence type="ECO:0000256" key="2">
    <source>
        <dbReference type="ARBA" id="ARBA00022549"/>
    </source>
</evidence>
<dbReference type="PROSITE" id="PS51441">
    <property type="entry name" value="CPCD_LIKE"/>
    <property type="match status" value="1"/>
</dbReference>
<evidence type="ECO:0000313" key="8">
    <source>
        <dbReference type="EMBL" id="ADN13638.1"/>
    </source>
</evidence>
<feature type="domain" description="CpcD-like" evidence="7">
    <location>
        <begin position="17"/>
        <end position="75"/>
    </location>
</feature>
<evidence type="ECO:0000313" key="9">
    <source>
        <dbReference type="Proteomes" id="UP000008206"/>
    </source>
</evidence>
<evidence type="ECO:0000256" key="4">
    <source>
        <dbReference type="ARBA" id="ARBA00023078"/>
    </source>
</evidence>
<dbReference type="GO" id="GO:0031676">
    <property type="term" value="C:plasma membrane-derived thylakoid membrane"/>
    <property type="evidence" value="ECO:0007669"/>
    <property type="project" value="UniProtKB-SubCell"/>
</dbReference>
<proteinExistence type="predicted"/>
<keyword evidence="3 6" id="KW-0605">Phycobilisome</keyword>
<evidence type="ECO:0000259" key="7">
    <source>
        <dbReference type="PROSITE" id="PS51441"/>
    </source>
</evidence>
<keyword evidence="5" id="KW-0472">Membrane</keyword>
<dbReference type="OrthoDB" id="574405at2"/>
<organism evidence="8 9">
    <name type="scientific">Gloeothece verrucosa (strain PCC 7822)</name>
    <name type="common">Cyanothece sp. (strain PCC 7822)</name>
    <dbReference type="NCBI Taxonomy" id="497965"/>
    <lineage>
        <taxon>Bacteria</taxon>
        <taxon>Bacillati</taxon>
        <taxon>Cyanobacteriota</taxon>
        <taxon>Cyanophyceae</taxon>
        <taxon>Oscillatoriophycideae</taxon>
        <taxon>Chroococcales</taxon>
        <taxon>Aphanothecaceae</taxon>
        <taxon>Gloeothece</taxon>
        <taxon>Gloeothece verrucosa</taxon>
    </lineage>
</organism>
<evidence type="ECO:0000256" key="6">
    <source>
        <dbReference type="PROSITE-ProRule" id="PRU00771"/>
    </source>
</evidence>
<dbReference type="RefSeq" id="WP_013321745.1">
    <property type="nucleotide sequence ID" value="NC_014501.1"/>
</dbReference>
<protein>
    <submittedName>
        <fullName evidence="8">CpcD phycobilisome linker domain protein</fullName>
    </submittedName>
</protein>
<accession>E0U6J5</accession>
<evidence type="ECO:0000256" key="1">
    <source>
        <dbReference type="ARBA" id="ARBA00004445"/>
    </source>
</evidence>
<sequence length="80" mass="9093">MFGQSALVSFGDAPSSSRVFVYEVQGLRQSLENDKNNYEIRSSSSVFIKVPYKRMNEEMRRITRMGGTIVSIKPLNSENN</sequence>
<keyword evidence="9" id="KW-1185">Reference proteome</keyword>
<dbReference type="eggNOG" id="COG0369">
    <property type="taxonomic scope" value="Bacteria"/>
</dbReference>
<dbReference type="Pfam" id="PF01383">
    <property type="entry name" value="CpcD"/>
    <property type="match status" value="1"/>
</dbReference>
<reference evidence="9" key="1">
    <citation type="journal article" date="2011" name="MBio">
        <title>Novel metabolic attributes of the genus Cyanothece, comprising a group of unicellular nitrogen-fixing Cyanobacteria.</title>
        <authorList>
            <person name="Bandyopadhyay A."/>
            <person name="Elvitigala T."/>
            <person name="Welsh E."/>
            <person name="Stockel J."/>
            <person name="Liberton M."/>
            <person name="Min H."/>
            <person name="Sherman L.A."/>
            <person name="Pakrasi H.B."/>
        </authorList>
    </citation>
    <scope>NUCLEOTIDE SEQUENCE [LARGE SCALE GENOMIC DNA]</scope>
    <source>
        <strain evidence="9">PCC 7822</strain>
    </source>
</reference>
<keyword evidence="4" id="KW-0793">Thylakoid</keyword>
<dbReference type="STRING" id="497965.Cyan7822_1648"/>
<gene>
    <name evidence="8" type="ordered locus">Cyan7822_1648</name>
</gene>
<comment type="subcellular location">
    <subcellularLocation>
        <location evidence="1">Cellular thylakoid membrane</location>
        <topology evidence="1">Peripheral membrane protein</topology>
        <orientation evidence="1">Cytoplasmic side</orientation>
    </subcellularLocation>
</comment>
<keyword evidence="2" id="KW-0042">Antenna complex</keyword>
<dbReference type="KEGG" id="cyj:Cyan7822_1648"/>
<dbReference type="Proteomes" id="UP000008206">
    <property type="component" value="Chromosome"/>
</dbReference>
<evidence type="ECO:0000256" key="5">
    <source>
        <dbReference type="ARBA" id="ARBA00023136"/>
    </source>
</evidence>
<evidence type="ECO:0000256" key="3">
    <source>
        <dbReference type="ARBA" id="ARBA00022738"/>
    </source>
</evidence>
<dbReference type="SMART" id="SM01094">
    <property type="entry name" value="CpcD"/>
    <property type="match status" value="1"/>
</dbReference>